<evidence type="ECO:0000313" key="2">
    <source>
        <dbReference type="EMBL" id="RMZ74622.1"/>
    </source>
</evidence>
<evidence type="ECO:0000256" key="1">
    <source>
        <dbReference type="SAM" id="MobiDB-lite"/>
    </source>
</evidence>
<keyword evidence="3" id="KW-1185">Reference proteome</keyword>
<protein>
    <submittedName>
        <fullName evidence="2">Uncharacterized protein</fullName>
    </submittedName>
</protein>
<reference evidence="2 3" key="1">
    <citation type="journal article" date="2014" name="PLoS ONE">
        <title>De novo Genome Assembly of the Fungal Plant Pathogen Pyrenophora semeniperda.</title>
        <authorList>
            <person name="Soliai M.M."/>
            <person name="Meyer S.E."/>
            <person name="Udall J.A."/>
            <person name="Elzinga D.E."/>
            <person name="Hermansen R.A."/>
            <person name="Bodily P.M."/>
            <person name="Hart A.A."/>
            <person name="Coleman C.E."/>
        </authorList>
    </citation>
    <scope>NUCLEOTIDE SEQUENCE [LARGE SCALE GENOMIC DNA]</scope>
    <source>
        <strain evidence="2 3">CCB06</strain>
        <tissue evidence="2">Mycelium</tissue>
    </source>
</reference>
<dbReference type="EMBL" id="KE747844">
    <property type="protein sequence ID" value="RMZ74622.1"/>
    <property type="molecule type" value="Genomic_DNA"/>
</dbReference>
<proteinExistence type="predicted"/>
<organism evidence="2 3">
    <name type="scientific">Pyrenophora seminiperda CCB06</name>
    <dbReference type="NCBI Taxonomy" id="1302712"/>
    <lineage>
        <taxon>Eukaryota</taxon>
        <taxon>Fungi</taxon>
        <taxon>Dikarya</taxon>
        <taxon>Ascomycota</taxon>
        <taxon>Pezizomycotina</taxon>
        <taxon>Dothideomycetes</taxon>
        <taxon>Pleosporomycetidae</taxon>
        <taxon>Pleosporales</taxon>
        <taxon>Pleosporineae</taxon>
        <taxon>Pleosporaceae</taxon>
        <taxon>Pyrenophora</taxon>
    </lineage>
</organism>
<accession>A0A3M7MJN9</accession>
<dbReference type="OrthoDB" id="3694588at2759"/>
<name>A0A3M7MJN9_9PLEO</name>
<feature type="region of interest" description="Disordered" evidence="1">
    <location>
        <begin position="252"/>
        <end position="302"/>
    </location>
</feature>
<feature type="compositionally biased region" description="Acidic residues" evidence="1">
    <location>
        <begin position="262"/>
        <end position="271"/>
    </location>
</feature>
<evidence type="ECO:0000313" key="3">
    <source>
        <dbReference type="Proteomes" id="UP000265663"/>
    </source>
</evidence>
<gene>
    <name evidence="2" type="ORF">GMOD_00003683</name>
</gene>
<sequence length="302" mass="34061">MTELKKFIITPSMTHDDILLSIEAGLGLHGFGEDQEIFVCDVNGQRFYDSDATTFNFNNVVDGEELLVGTKHNVRVRPSPRVEAVLYLEDDTGLLKKTVQDSSRGDLRAHISALLRNDAAVRKNIVRLVKPHRIITDKIETLEKASDRTPKRNYNVARSKAIMESNWYCDGITQEFPKKMLALMAILSEATPGHHDVPRDLIIDAKNERIADPRESSDIQEIDVKSAIHRLYRIARAIDSDWPETQARKKVYNKRKGKMAEEPDEDVEELADCLGEASLPDTMDVDDEDDGPVVQPGRRRGG</sequence>
<dbReference type="Proteomes" id="UP000265663">
    <property type="component" value="Unassembled WGS sequence"/>
</dbReference>
<dbReference type="AlphaFoldDB" id="A0A3M7MJN9"/>